<feature type="compositionally biased region" description="Polar residues" evidence="5">
    <location>
        <begin position="551"/>
        <end position="563"/>
    </location>
</feature>
<evidence type="ECO:0000259" key="6">
    <source>
        <dbReference type="Pfam" id="PF02078"/>
    </source>
</evidence>
<dbReference type="InterPro" id="IPR020898">
    <property type="entry name" value="Synapsin_ATP-bd_dom"/>
</dbReference>
<evidence type="ECO:0000256" key="4">
    <source>
        <dbReference type="ARBA" id="ARBA00034103"/>
    </source>
</evidence>
<feature type="region of interest" description="Disordered" evidence="5">
    <location>
        <begin position="585"/>
        <end position="610"/>
    </location>
</feature>
<name>A0AAD4JVF3_9MUSC</name>
<dbReference type="Proteomes" id="UP001200034">
    <property type="component" value="Unassembled WGS sequence"/>
</dbReference>
<keyword evidence="9" id="KW-1185">Reference proteome</keyword>
<comment type="subcellular location">
    <subcellularLocation>
        <location evidence="4">Synapse</location>
    </subcellularLocation>
</comment>
<feature type="compositionally biased region" description="Low complexity" evidence="5">
    <location>
        <begin position="459"/>
        <end position="468"/>
    </location>
</feature>
<feature type="compositionally biased region" description="Low complexity" evidence="5">
    <location>
        <begin position="503"/>
        <end position="528"/>
    </location>
</feature>
<feature type="compositionally biased region" description="Low complexity" evidence="5">
    <location>
        <begin position="747"/>
        <end position="771"/>
    </location>
</feature>
<gene>
    <name evidence="8" type="ORF">KR093_006532</name>
</gene>
<dbReference type="Gene3D" id="3.40.50.20">
    <property type="match status" value="1"/>
</dbReference>
<feature type="region of interest" description="Disordered" evidence="5">
    <location>
        <begin position="444"/>
        <end position="569"/>
    </location>
</feature>
<dbReference type="EMBL" id="JAJJHW010003409">
    <property type="protein sequence ID" value="KAH8359416.1"/>
    <property type="molecule type" value="Genomic_DNA"/>
</dbReference>
<feature type="compositionally biased region" description="Basic and acidic residues" evidence="5">
    <location>
        <begin position="680"/>
        <end position="693"/>
    </location>
</feature>
<evidence type="ECO:0000256" key="3">
    <source>
        <dbReference type="ARBA" id="ARBA00023018"/>
    </source>
</evidence>
<feature type="compositionally biased region" description="Pro residues" evidence="5">
    <location>
        <begin position="44"/>
        <end position="59"/>
    </location>
</feature>
<evidence type="ECO:0000256" key="1">
    <source>
        <dbReference type="ARBA" id="ARBA00008243"/>
    </source>
</evidence>
<dbReference type="AlphaFoldDB" id="A0AAD4JVF3"/>
<feature type="compositionally biased region" description="Low complexity" evidence="5">
    <location>
        <begin position="694"/>
        <end position="721"/>
    </location>
</feature>
<dbReference type="FunFam" id="3.30.470.20:FF:000059">
    <property type="entry name" value="Synapsin-3"/>
    <property type="match status" value="1"/>
</dbReference>
<evidence type="ECO:0000256" key="5">
    <source>
        <dbReference type="SAM" id="MobiDB-lite"/>
    </source>
</evidence>
<dbReference type="Gene3D" id="3.30.1490.20">
    <property type="entry name" value="ATP-grasp fold, A domain"/>
    <property type="match status" value="1"/>
</dbReference>
<feature type="compositionally biased region" description="Pro residues" evidence="5">
    <location>
        <begin position="733"/>
        <end position="746"/>
    </location>
</feature>
<keyword evidence="3" id="KW-0770">Synapse</keyword>
<evidence type="ECO:0000259" key="7">
    <source>
        <dbReference type="Pfam" id="PF02750"/>
    </source>
</evidence>
<feature type="compositionally biased region" description="Polar residues" evidence="5">
    <location>
        <begin position="722"/>
        <end position="731"/>
    </location>
</feature>
<dbReference type="PANTHER" id="PTHR10841:SF17">
    <property type="entry name" value="SYNAPSIN"/>
    <property type="match status" value="1"/>
</dbReference>
<dbReference type="Gene3D" id="3.30.470.20">
    <property type="entry name" value="ATP-grasp fold, B domain"/>
    <property type="match status" value="1"/>
</dbReference>
<feature type="domain" description="Synapsin pre-ATP-grasp" evidence="6">
    <location>
        <begin position="134"/>
        <end position="235"/>
    </location>
</feature>
<dbReference type="GO" id="GO:0005524">
    <property type="term" value="F:ATP binding"/>
    <property type="evidence" value="ECO:0007669"/>
    <property type="project" value="InterPro"/>
</dbReference>
<dbReference type="FunFam" id="3.40.50.20:FF:000008">
    <property type="entry name" value="Synapsin III"/>
    <property type="match status" value="1"/>
</dbReference>
<feature type="region of interest" description="Disordered" evidence="5">
    <location>
        <begin position="859"/>
        <end position="906"/>
    </location>
</feature>
<keyword evidence="2" id="KW-0597">Phosphoprotein</keyword>
<dbReference type="FunFam" id="3.30.1490.20:FF:000029">
    <property type="entry name" value="synapsin"/>
    <property type="match status" value="1"/>
</dbReference>
<organism evidence="8 9">
    <name type="scientific">Drosophila rubida</name>
    <dbReference type="NCBI Taxonomy" id="30044"/>
    <lineage>
        <taxon>Eukaryota</taxon>
        <taxon>Metazoa</taxon>
        <taxon>Ecdysozoa</taxon>
        <taxon>Arthropoda</taxon>
        <taxon>Hexapoda</taxon>
        <taxon>Insecta</taxon>
        <taxon>Pterygota</taxon>
        <taxon>Neoptera</taxon>
        <taxon>Endopterygota</taxon>
        <taxon>Diptera</taxon>
        <taxon>Brachycera</taxon>
        <taxon>Muscomorpha</taxon>
        <taxon>Ephydroidea</taxon>
        <taxon>Drosophilidae</taxon>
        <taxon>Drosophila</taxon>
    </lineage>
</organism>
<feature type="compositionally biased region" description="Polar residues" evidence="5">
    <location>
        <begin position="656"/>
        <end position="667"/>
    </location>
</feature>
<dbReference type="GO" id="GO:0030672">
    <property type="term" value="C:synaptic vesicle membrane"/>
    <property type="evidence" value="ECO:0007669"/>
    <property type="project" value="TreeGrafter"/>
</dbReference>
<feature type="compositionally biased region" description="Pro residues" evidence="5">
    <location>
        <begin position="473"/>
        <end position="496"/>
    </location>
</feature>
<dbReference type="PRINTS" id="PR01368">
    <property type="entry name" value="SYNAPSIN"/>
</dbReference>
<feature type="region of interest" description="Disordered" evidence="5">
    <location>
        <begin position="985"/>
        <end position="1014"/>
    </location>
</feature>
<feature type="compositionally biased region" description="Polar residues" evidence="5">
    <location>
        <begin position="985"/>
        <end position="1000"/>
    </location>
</feature>
<feature type="compositionally biased region" description="Polar residues" evidence="5">
    <location>
        <begin position="778"/>
        <end position="795"/>
    </location>
</feature>
<accession>A0AAD4JVF3</accession>
<proteinExistence type="inferred from homology"/>
<feature type="compositionally biased region" description="Polar residues" evidence="5">
    <location>
        <begin position="866"/>
        <end position="902"/>
    </location>
</feature>
<reference evidence="8" key="1">
    <citation type="journal article" date="2021" name="Mol. Ecol. Resour.">
        <title>Phylogenomic analyses of the genus Drosophila reveals genomic signals of climate adaptation.</title>
        <authorList>
            <person name="Li F."/>
            <person name="Rane R.V."/>
            <person name="Luria V."/>
            <person name="Xiong Z."/>
            <person name="Chen J."/>
            <person name="Li Z."/>
            <person name="Catullo R.A."/>
            <person name="Griffin P.C."/>
            <person name="Schiffer M."/>
            <person name="Pearce S."/>
            <person name="Lee S.F."/>
            <person name="McElroy K."/>
            <person name="Stocker A."/>
            <person name="Shirriffs J."/>
            <person name="Cockerell F."/>
            <person name="Coppin C."/>
            <person name="Sgro C.M."/>
            <person name="Karger A."/>
            <person name="Cain J.W."/>
            <person name="Weber J.A."/>
            <person name="Santpere G."/>
            <person name="Kirschner M.W."/>
            <person name="Hoffmann A.A."/>
            <person name="Oakeshott J.G."/>
            <person name="Zhang G."/>
        </authorList>
    </citation>
    <scope>NUCLEOTIDE SEQUENCE</scope>
    <source>
        <strain evidence="8">BGI-SZ-2011g</strain>
    </source>
</reference>
<evidence type="ECO:0000313" key="9">
    <source>
        <dbReference type="Proteomes" id="UP001200034"/>
    </source>
</evidence>
<evidence type="ECO:0008006" key="10">
    <source>
        <dbReference type="Google" id="ProtNLM"/>
    </source>
</evidence>
<feature type="region of interest" description="Disordered" evidence="5">
    <location>
        <begin position="626"/>
        <end position="795"/>
    </location>
</feature>
<dbReference type="InterPro" id="IPR016185">
    <property type="entry name" value="PreATP-grasp_dom_sf"/>
</dbReference>
<feature type="compositionally biased region" description="Gly residues" evidence="5">
    <location>
        <begin position="599"/>
        <end position="610"/>
    </location>
</feature>
<feature type="non-terminal residue" evidence="8">
    <location>
        <position position="1"/>
    </location>
</feature>
<protein>
    <recommendedName>
        <fullName evidence="10">Synapsin</fullName>
    </recommendedName>
</protein>
<dbReference type="PANTHER" id="PTHR10841">
    <property type="entry name" value="SYNAPSIN"/>
    <property type="match status" value="1"/>
</dbReference>
<feature type="compositionally biased region" description="Low complexity" evidence="5">
    <location>
        <begin position="539"/>
        <end position="550"/>
    </location>
</feature>
<evidence type="ECO:0000256" key="2">
    <source>
        <dbReference type="ARBA" id="ARBA00022553"/>
    </source>
</evidence>
<comment type="caution">
    <text evidence="8">The sequence shown here is derived from an EMBL/GenBank/DDBJ whole genome shotgun (WGS) entry which is preliminary data.</text>
</comment>
<dbReference type="GO" id="GO:0007269">
    <property type="term" value="P:neurotransmitter secretion"/>
    <property type="evidence" value="ECO:0007669"/>
    <property type="project" value="InterPro"/>
</dbReference>
<sequence>YTRRFSSGDLSSEVDDVDPNSLPPAARPIQDQPTKPNAAAGGPPSVPPPPAPGQVPPQPAGAAPELSLSFGAGKAPTAAAPAPPRGVSAPTSPAKSRESLLQRVQSLTGAARDQGASILGAAVQSATQRAPTFNKDRYFTLLVLDDQNTDWSKYFRGRRLHGDFDIRVEQAEFRDITVVSSADTGPVVTMAAYRSGTRVARSFRPDFVLIRQPPRDGSSDYRSTILGLKYGGVPSINSLHSIYQFQDKPWVFSHLLQLQRRLGRDGFPLIEQTFFPNPRDLFQFTKFPSVLKAGHCHGGVATARLENQSALQDAAGLVSGAGNDTHCYCTIEPYIDAKFSVHIQKIGNNYKAFMRKSITGNWKTNQGSAMLEQITLTEKYKTWVDEISELFGGMEVCGLSVVVAKDGREYIISACDSTFALIGDSQEDDRRQIADLVSGRMQNVCRPNMAQTGPGKLPSRSSVSSRAESPTEDPAPTPPLPAGPRPAPMGGPPPIPERTSPAVGSIGRLSSRSSISELPEEPSSSVPSTVGGGVRRDSQTSQASSISSVSRTGQRPPQTQSSVVEDAEDTMKNLRKTFAGIFGDISGLGSVPSSAGPATGSGSGSGASGGFSGSFLGKQFSFASGGKANGSAAADVIATQPSRPAEEPATAAAASVSDSGNTNTDNLATGGYKPVTNFEPQERVNPFDKEPHKSVSASSVGAVSNASSSSSSSMSSSSISSRINRNGNHSVKSPPPPAGPPPPPPTNANTSNSTASASATATAYRSSFSSSLSKDKTSYGNYDSNSSVETITRMDTNTTNTAATATATGAGEASGVTAITTGAVAITSSASTNDWRSAIGMRSASVYSAPAAVTTTAAALPGDTSGYDSNSLASQAGYNNPSDLPSYTRPSYSRSESNASKQSDMDIIFGDSKPAISSSGNGKYTRAGGSISDADMIFGGPPSNYKSDRFGAAKSMSMSSSGVGGAASNSYKIYEGIQNAAFSDYSDSGSIASVNSASKRWSSKTDEEDELDLK</sequence>
<dbReference type="SUPFAM" id="SSF52440">
    <property type="entry name" value="PreATP-grasp domain"/>
    <property type="match status" value="1"/>
</dbReference>
<dbReference type="InterPro" id="IPR013815">
    <property type="entry name" value="ATP_grasp_subdomain_1"/>
</dbReference>
<dbReference type="Pfam" id="PF02750">
    <property type="entry name" value="Synapsin_C"/>
    <property type="match status" value="1"/>
</dbReference>
<feature type="compositionally biased region" description="Low complexity" evidence="5">
    <location>
        <begin position="589"/>
        <end position="598"/>
    </location>
</feature>
<dbReference type="SUPFAM" id="SSF56059">
    <property type="entry name" value="Glutathione synthetase ATP-binding domain-like"/>
    <property type="match status" value="1"/>
</dbReference>
<feature type="region of interest" description="Disordered" evidence="5">
    <location>
        <begin position="1"/>
        <end position="98"/>
    </location>
</feature>
<comment type="similarity">
    <text evidence="1">Belongs to the synapsin family.</text>
</comment>
<dbReference type="InterPro" id="IPR001359">
    <property type="entry name" value="Synapsin"/>
</dbReference>
<feature type="domain" description="Synapsin ATP-binding" evidence="7">
    <location>
        <begin position="237"/>
        <end position="442"/>
    </location>
</feature>
<evidence type="ECO:0000313" key="8">
    <source>
        <dbReference type="EMBL" id="KAH8359416.1"/>
    </source>
</evidence>
<dbReference type="Pfam" id="PF02078">
    <property type="entry name" value="Synapsin"/>
    <property type="match status" value="1"/>
</dbReference>
<feature type="compositionally biased region" description="Polar residues" evidence="5">
    <location>
        <begin position="1"/>
        <end position="10"/>
    </location>
</feature>
<dbReference type="InterPro" id="IPR020897">
    <property type="entry name" value="Synapsin_pre-ATP-grasp_dom"/>
</dbReference>